<dbReference type="VEuPathDB" id="PiroplasmaDB:BEWA_010490"/>
<dbReference type="PANTHER" id="PTHR42698:SF1">
    <property type="entry name" value="GTPASE ERA, MITOCHONDRIAL"/>
    <property type="match status" value="1"/>
</dbReference>
<evidence type="ECO:0000256" key="1">
    <source>
        <dbReference type="ARBA" id="ARBA00022741"/>
    </source>
</evidence>
<dbReference type="AlphaFoldDB" id="L0B189"/>
<dbReference type="EMBL" id="CP001670">
    <property type="protein sequence ID" value="AFZ81632.1"/>
    <property type="molecule type" value="Genomic_DNA"/>
</dbReference>
<dbReference type="CDD" id="cd04163">
    <property type="entry name" value="Era"/>
    <property type="match status" value="1"/>
</dbReference>
<dbReference type="GO" id="GO:0019843">
    <property type="term" value="F:rRNA binding"/>
    <property type="evidence" value="ECO:0007669"/>
    <property type="project" value="TreeGrafter"/>
</dbReference>
<dbReference type="eggNOG" id="KOG1423">
    <property type="taxonomic scope" value="Eukaryota"/>
</dbReference>
<dbReference type="InterPro" id="IPR015946">
    <property type="entry name" value="KH_dom-like_a/b"/>
</dbReference>
<dbReference type="InterPro" id="IPR027417">
    <property type="entry name" value="P-loop_NTPase"/>
</dbReference>
<keyword evidence="1" id="KW-0547">Nucleotide-binding</keyword>
<dbReference type="GO" id="GO:0043024">
    <property type="term" value="F:ribosomal small subunit binding"/>
    <property type="evidence" value="ECO:0007669"/>
    <property type="project" value="TreeGrafter"/>
</dbReference>
<sequence length="316" mass="36089">MQLGYTGKSSLLNALLNSTITAVSPKVNTTREDVKGILTVDNHQIVFIDSPGIIASHGRRKFCKDLIKAAWNGYNEADVCLFVIDTVKRPTAELFEILRQLSATAPFMDNHEDTILPDTDAGYVESSMIQECIDDKSLVDDNEHVGNVKSIPIALVLNKIDLVSHKKWIKSRMRELKSHGHFLDIFFVSAKYSTGITPIINSLKRLSKPGLWSYPPDMITTLSKVEIVEQLVRTYIFCWFNKDVPYRVEQKVIGWTYSEDKVLNIEHELYVRTEKVAKMICGTRGRILKQLQKNVSYKLSKLWNEVVFIFIHVKVK</sequence>
<reference evidence="4 5" key="1">
    <citation type="journal article" date="2012" name="BMC Genomics">
        <title>Comparative genomic analysis and phylogenetic position of Theileria equi.</title>
        <authorList>
            <person name="Kappmeyer L.S."/>
            <person name="Thiagarajan M."/>
            <person name="Herndon D.R."/>
            <person name="Ramsay J.D."/>
            <person name="Caler E."/>
            <person name="Djikeng A."/>
            <person name="Gillespie J.J."/>
            <person name="Lau A.O."/>
            <person name="Roalson E.H."/>
            <person name="Silva J.C."/>
            <person name="Silva M.G."/>
            <person name="Suarez C.E."/>
            <person name="Ueti M.W."/>
            <person name="Nene V.M."/>
            <person name="Mealey R.H."/>
            <person name="Knowles D.P."/>
            <person name="Brayton K.A."/>
        </authorList>
    </citation>
    <scope>NUCLEOTIDE SEQUENCE [LARGE SCALE GENOMIC DNA]</scope>
    <source>
        <strain evidence="4 5">WA</strain>
    </source>
</reference>
<dbReference type="GeneID" id="15805588"/>
<accession>L0B189</accession>
<protein>
    <submittedName>
        <fullName evidence="4">GTPase domain-containing protein</fullName>
    </submittedName>
</protein>
<dbReference type="InterPro" id="IPR005662">
    <property type="entry name" value="GTPase_Era-like"/>
</dbReference>
<dbReference type="RefSeq" id="XP_004831298.1">
    <property type="nucleotide sequence ID" value="XM_004831241.1"/>
</dbReference>
<dbReference type="OrthoDB" id="8954335at2759"/>
<proteinExistence type="predicted"/>
<evidence type="ECO:0000256" key="2">
    <source>
        <dbReference type="ARBA" id="ARBA00023134"/>
    </source>
</evidence>
<evidence type="ECO:0000313" key="5">
    <source>
        <dbReference type="Proteomes" id="UP000031512"/>
    </source>
</evidence>
<dbReference type="SUPFAM" id="SSF52540">
    <property type="entry name" value="P-loop containing nucleoside triphosphate hydrolases"/>
    <property type="match status" value="1"/>
</dbReference>
<dbReference type="InterPro" id="IPR030388">
    <property type="entry name" value="G_ERA_dom"/>
</dbReference>
<dbReference type="Gene3D" id="3.30.300.20">
    <property type="match status" value="1"/>
</dbReference>
<keyword evidence="5" id="KW-1185">Reference proteome</keyword>
<dbReference type="SUPFAM" id="SSF54814">
    <property type="entry name" value="Prokaryotic type KH domain (KH-domain type II)"/>
    <property type="match status" value="1"/>
</dbReference>
<dbReference type="STRING" id="1537102.L0B189"/>
<evidence type="ECO:0000259" key="3">
    <source>
        <dbReference type="Pfam" id="PF01926"/>
    </source>
</evidence>
<dbReference type="CDD" id="cd22534">
    <property type="entry name" value="KH-II_Era"/>
    <property type="match status" value="1"/>
</dbReference>
<organism evidence="4 5">
    <name type="scientific">Theileria equi strain WA</name>
    <dbReference type="NCBI Taxonomy" id="1537102"/>
    <lineage>
        <taxon>Eukaryota</taxon>
        <taxon>Sar</taxon>
        <taxon>Alveolata</taxon>
        <taxon>Apicomplexa</taxon>
        <taxon>Aconoidasida</taxon>
        <taxon>Piroplasmida</taxon>
        <taxon>Theileriidae</taxon>
        <taxon>Theileria</taxon>
    </lineage>
</organism>
<dbReference type="Proteomes" id="UP000031512">
    <property type="component" value="Chromosome 3"/>
</dbReference>
<dbReference type="PANTHER" id="PTHR42698">
    <property type="entry name" value="GTPASE ERA"/>
    <property type="match status" value="1"/>
</dbReference>
<gene>
    <name evidence="4" type="ORF">BEWA_010490</name>
</gene>
<dbReference type="Pfam" id="PF01926">
    <property type="entry name" value="MMR_HSR1"/>
    <property type="match status" value="1"/>
</dbReference>
<dbReference type="GO" id="GO:0005525">
    <property type="term" value="F:GTP binding"/>
    <property type="evidence" value="ECO:0007669"/>
    <property type="project" value="UniProtKB-KW"/>
</dbReference>
<feature type="domain" description="G" evidence="3">
    <location>
        <begin position="6"/>
        <end position="100"/>
    </location>
</feature>
<dbReference type="Gene3D" id="3.40.50.300">
    <property type="entry name" value="P-loop containing nucleotide triphosphate hydrolases"/>
    <property type="match status" value="1"/>
</dbReference>
<dbReference type="InterPro" id="IPR009019">
    <property type="entry name" value="KH_sf_prok-type"/>
</dbReference>
<name>L0B189_THEEQ</name>
<evidence type="ECO:0000313" key="4">
    <source>
        <dbReference type="EMBL" id="AFZ81632.1"/>
    </source>
</evidence>
<dbReference type="GO" id="GO:0000028">
    <property type="term" value="P:ribosomal small subunit assembly"/>
    <property type="evidence" value="ECO:0007669"/>
    <property type="project" value="TreeGrafter"/>
</dbReference>
<dbReference type="InterPro" id="IPR006073">
    <property type="entry name" value="GTP-bd"/>
</dbReference>
<dbReference type="KEGG" id="beq:BEWA_010490"/>
<keyword evidence="2" id="KW-0342">GTP-binding</keyword>